<accession>A0A3B0R4L2</accession>
<protein>
    <recommendedName>
        <fullName evidence="2">Acyloxyacyl hydrolase</fullName>
    </recommendedName>
</protein>
<sequence>MQDLRKTGLLSLALVVAGLASPAVAQVSEFRVAVLDHDVNVTGNGAGGKEGGVNVAAEIVFNSPDFLSWAGAPRPFINGSLNTAGQTNFGGAGLAWTANFGERFYGEFDFGLSVHDGITKLSPNPADPERIRLDATRVILGSRVLFRSVFSLGVHVNDNWDAGLVFEHLSHGQILAQGRNEGLDNIGIRFSRKFGN</sequence>
<gene>
    <name evidence="1" type="ORF">MNBD_ALPHA06-172</name>
</gene>
<name>A0A3B0R4L2_9ZZZZ</name>
<dbReference type="AlphaFoldDB" id="A0A3B0R4L2"/>
<evidence type="ECO:0000313" key="1">
    <source>
        <dbReference type="EMBL" id="VAV87452.1"/>
    </source>
</evidence>
<dbReference type="Gene3D" id="2.40.160.20">
    <property type="match status" value="1"/>
</dbReference>
<organism evidence="1">
    <name type="scientific">hydrothermal vent metagenome</name>
    <dbReference type="NCBI Taxonomy" id="652676"/>
    <lineage>
        <taxon>unclassified sequences</taxon>
        <taxon>metagenomes</taxon>
        <taxon>ecological metagenomes</taxon>
    </lineage>
</organism>
<dbReference type="Pfam" id="PF09411">
    <property type="entry name" value="PagL"/>
    <property type="match status" value="1"/>
</dbReference>
<dbReference type="EMBL" id="UOEE01000038">
    <property type="protein sequence ID" value="VAV87452.1"/>
    <property type="molecule type" value="Genomic_DNA"/>
</dbReference>
<reference evidence="1" key="1">
    <citation type="submission" date="2018-06" db="EMBL/GenBank/DDBJ databases">
        <authorList>
            <person name="Zhirakovskaya E."/>
        </authorList>
    </citation>
    <scope>NUCLEOTIDE SEQUENCE</scope>
</reference>
<proteinExistence type="predicted"/>
<dbReference type="InterPro" id="IPR018550">
    <property type="entry name" value="Lipid-A_deacylase-rel"/>
</dbReference>
<evidence type="ECO:0008006" key="2">
    <source>
        <dbReference type="Google" id="ProtNLM"/>
    </source>
</evidence>